<dbReference type="SUPFAM" id="SSF75011">
    <property type="entry name" value="3-carboxy-cis,cis-mucoante lactonizing enzyme"/>
    <property type="match status" value="2"/>
</dbReference>
<feature type="chain" id="PRO_5046663796" evidence="7">
    <location>
        <begin position="19"/>
        <end position="1921"/>
    </location>
</feature>
<dbReference type="InterPro" id="IPR032812">
    <property type="entry name" value="SbsA_Ig"/>
</dbReference>
<evidence type="ECO:0000256" key="1">
    <source>
        <dbReference type="ARBA" id="ARBA00022617"/>
    </source>
</evidence>
<dbReference type="EMBL" id="JAPDDT010000001">
    <property type="protein sequence ID" value="MCW1921056.1"/>
    <property type="molecule type" value="Genomic_DNA"/>
</dbReference>
<feature type="domain" description="PKD" evidence="8">
    <location>
        <begin position="489"/>
        <end position="559"/>
    </location>
</feature>
<dbReference type="PROSITE" id="PS51007">
    <property type="entry name" value="CYTC"/>
    <property type="match status" value="2"/>
</dbReference>
<accession>A0ABT3GBQ2</accession>
<dbReference type="InterPro" id="IPR000601">
    <property type="entry name" value="PKD_dom"/>
</dbReference>
<organism evidence="10 11">
    <name type="scientific">Luteolibacter arcticus</name>
    <dbReference type="NCBI Taxonomy" id="1581411"/>
    <lineage>
        <taxon>Bacteria</taxon>
        <taxon>Pseudomonadati</taxon>
        <taxon>Verrucomicrobiota</taxon>
        <taxon>Verrucomicrobiia</taxon>
        <taxon>Verrucomicrobiales</taxon>
        <taxon>Verrucomicrobiaceae</taxon>
        <taxon>Luteolibacter</taxon>
    </lineage>
</organism>
<evidence type="ECO:0000313" key="11">
    <source>
        <dbReference type="Proteomes" id="UP001320876"/>
    </source>
</evidence>
<dbReference type="PANTHER" id="PTHR47197">
    <property type="entry name" value="PROTEIN NIRF"/>
    <property type="match status" value="1"/>
</dbReference>
<feature type="compositionally biased region" description="Basic and acidic residues" evidence="6">
    <location>
        <begin position="1907"/>
        <end position="1921"/>
    </location>
</feature>
<dbReference type="InterPro" id="IPR013783">
    <property type="entry name" value="Ig-like_fold"/>
</dbReference>
<evidence type="ECO:0000259" key="9">
    <source>
        <dbReference type="PROSITE" id="PS51007"/>
    </source>
</evidence>
<gene>
    <name evidence="10" type="ORF">OKA05_00725</name>
</gene>
<dbReference type="Gene3D" id="2.120.10.30">
    <property type="entry name" value="TolB, C-terminal domain"/>
    <property type="match status" value="1"/>
</dbReference>
<dbReference type="InterPro" id="IPR036909">
    <property type="entry name" value="Cyt_c-like_dom_sf"/>
</dbReference>
<dbReference type="Gene3D" id="1.10.760.10">
    <property type="entry name" value="Cytochrome c-like domain"/>
    <property type="match status" value="2"/>
</dbReference>
<dbReference type="InterPro" id="IPR009056">
    <property type="entry name" value="Cyt_c-like_dom"/>
</dbReference>
<evidence type="ECO:0000256" key="3">
    <source>
        <dbReference type="ARBA" id="ARBA00022729"/>
    </source>
</evidence>
<dbReference type="SUPFAM" id="SSF49299">
    <property type="entry name" value="PKD domain"/>
    <property type="match status" value="1"/>
</dbReference>
<dbReference type="RefSeq" id="WP_264485165.1">
    <property type="nucleotide sequence ID" value="NZ_JAPDDT010000001.1"/>
</dbReference>
<feature type="region of interest" description="Disordered" evidence="6">
    <location>
        <begin position="1879"/>
        <end position="1921"/>
    </location>
</feature>
<keyword evidence="11" id="KW-1185">Reference proteome</keyword>
<dbReference type="Pfam" id="PF21419">
    <property type="entry name" value="RoxA-like_Cyt-c"/>
    <property type="match status" value="1"/>
</dbReference>
<dbReference type="InterPro" id="IPR015943">
    <property type="entry name" value="WD40/YVTN_repeat-like_dom_sf"/>
</dbReference>
<dbReference type="Gene3D" id="2.130.10.10">
    <property type="entry name" value="YVTN repeat-like/Quinoprotein amine dehydrogenase"/>
    <property type="match status" value="2"/>
</dbReference>
<evidence type="ECO:0000256" key="7">
    <source>
        <dbReference type="SAM" id="SignalP"/>
    </source>
</evidence>
<proteinExistence type="predicted"/>
<dbReference type="Pfam" id="PF18911">
    <property type="entry name" value="PKD_4"/>
    <property type="match status" value="1"/>
</dbReference>
<sequence length="1921" mass="205103">MDLLRSLLAITFTLPLAAQVPAVNPAFPNNLTGTPGTLLYRQINLGRVTNIAYHNQQIYTHEVGAANPRRWRFTDINDPATLTIQATGWQNVGNFSDHGTHGHYKVGDWLGGQWAANIRRQTEGVNIIQDLPGFVSLGATHPADGITRMYYPWGLAFNWAEYNAVNGRAFIYRGNNNQPLADWPALAQHGVAGNSILLGNLLFITSDESNMGLLCYDISPVFDTPSQPPVLLDKLSGPIGAYIVAPWQNYLVFSRRDTNSVDIVDYSDPTNLQFVTSINVAGHPEWDRGNGLGYIQCQDRFVFADRHKIDMDTFQPVLEIDEIGNNRPPGSVAGQLDSSQHLMPMGNLLVSGGYSVSGADGVGVWIHDANPDRNPPYVGYHVPRPGQTNFPVGAPVSLLIHENLESYTIVNGQSVILRPVGGAPVAATVSFSYDDVLTITPTAYLQEDTTYEVEIVAGGIKDVAGNGILPYSFTFSTGASVAGGNASPVISAFAAAPSPTTPGSEVMLTAAATDGDSDTLEYRFSFGEANAVRDWSPLATASHTYATAGHYGVKVQVRDVRTGTPLSSVSQTATVTVAPAPPAISPTKSSPIALDAANRRVWVVNPDNDSISILDADTRARLSEISLNTLLSLPGSIDPRGVAIDTSGNAWITCRDADRLIVLSGAGALLESIDLGHGSAPMGVAISPNGTTAFVSLESRGQLRRYSTATRAQTGSLNLGPTPRAIAITADGSRVLVTRFISGEEFGQIYDVNAATMSLTRTIPLHRDRGRDGSSSGRGVPNYVGGIAISPDGQYAHYTAVKSNTHRGTYFDLGQDTNDPLDPDNSVRAMVGRVSLTSNNEPNVGNPDSYRIDIDNSESPTAIEFTPRGDYFFVALQGNNNIAVFDDLLVRTAPRSLAVKTTKGRFPTGLAPQGLAFDPVTSRLFSADFMGRSVTVHGLGDFLSFGHRETDRVAVPTIDSDKLAPDVLLGKRIFYQAADTSGLSTLPTMSLEGYISCASCHVDGQHDGMTWDFTNRGEGFRNTTDLRGRSGTAHGNVHWSGNFDEIQDFVIDVMNEFGGTGLLPPGQTPNPSLGAPNAGRSAELDALAAYVTSLGQETLPRSPHRNPDGTRTPGAVAGAAVFASLNCASCHTGNHYTDSISRDVGTLRTSSGQRLNTPLTGIDTPTLLGLWASAPYFHDGSAKTLDEVFRVAGGTIYQAEDATLGAGVGEPGYPRLNEDSSMHGQMVYLGSGETVTFPNVDGGTTTGPGDLELRWTAPFWSPPGNITVTVNGTPHVVAVTRPFGVGQPGDHWQRIRIENVSLTAGTTNTIVVTTSAADSGFDDLTVITPERRAAAVHRAALALNATDLANLRDYLLQLDGAPLPANPTVTLTAVQPSPSTAPFAEFDVAFSEAVSGLTAADFQLTGATASHLTTLDSSHYRLRIAGFAQSGPVTAELPATRAIALDDSLPNFASNIASITYQAPDDLTPLSDEFSDPATLSQWQRNETAEGWGISKLQTWDIDSSRDGHMRLMPYSSSWFQNWTGAYAYKAVTGDFVATLRMQANRRNGLPGRPASAYSLGGIMIRTPRGLTNAAPVPDPGPNVVLPWPPPAQGQPNHYTTPWQPGTENYIFLSFGNADTAWGNVANTWYCEVKTTINSVSTLYAVQTGIPANTDLVTLQCIRRGPVFLLLRRHGNGNWIIENRFTRNDMPATVQLGITTYTDWNTVSVQNEFHHNRTVVTGGNPDLVVDADYLRVRRPEPTITQAMLNAAPITGQGGSPSLLSNTALATLLGDNATTVPDGQSYHAWMAARFSAPQLADPTISGDQADADGDGLPNLIDYLTDGDPLTPAPASPGLQFTRTPAGETQLALTRNPHARGYRLIVEAADELTTWQTLAESANGAPPTGPGFTSESTGLITITDPDDAEPTRFYRARAEPIAP</sequence>
<keyword evidence="1 5" id="KW-0349">Heme</keyword>
<protein>
    <submittedName>
        <fullName evidence="10">Ig-like domain-containing protein</fullName>
    </submittedName>
</protein>
<reference evidence="10 11" key="1">
    <citation type="submission" date="2022-10" db="EMBL/GenBank/DDBJ databases">
        <title>Luteolibacter arcticus strain CCTCC AB 2014275, whole genome shotgun sequencing project.</title>
        <authorList>
            <person name="Zhao G."/>
            <person name="Shen L."/>
        </authorList>
    </citation>
    <scope>NUCLEOTIDE SEQUENCE [LARGE SCALE GENOMIC DNA]</scope>
    <source>
        <strain evidence="10 11">CCTCC AB 2014275</strain>
    </source>
</reference>
<evidence type="ECO:0000256" key="6">
    <source>
        <dbReference type="SAM" id="MobiDB-lite"/>
    </source>
</evidence>
<keyword evidence="3 7" id="KW-0732">Signal</keyword>
<keyword evidence="2 5" id="KW-0479">Metal-binding</keyword>
<dbReference type="InterPro" id="IPR022409">
    <property type="entry name" value="PKD/Chitinase_dom"/>
</dbReference>
<dbReference type="InterPro" id="IPR011042">
    <property type="entry name" value="6-blade_b-propeller_TolB-like"/>
</dbReference>
<name>A0ABT3GBQ2_9BACT</name>
<dbReference type="InterPro" id="IPR035986">
    <property type="entry name" value="PKD_dom_sf"/>
</dbReference>
<dbReference type="SMART" id="SM00089">
    <property type="entry name" value="PKD"/>
    <property type="match status" value="1"/>
</dbReference>
<feature type="signal peptide" evidence="7">
    <location>
        <begin position="1"/>
        <end position="18"/>
    </location>
</feature>
<dbReference type="InterPro" id="IPR051200">
    <property type="entry name" value="Host-pathogen_enzymatic-act"/>
</dbReference>
<evidence type="ECO:0000256" key="5">
    <source>
        <dbReference type="PROSITE-ProRule" id="PRU00433"/>
    </source>
</evidence>
<feature type="domain" description="Cytochrome c" evidence="9">
    <location>
        <begin position="965"/>
        <end position="1095"/>
    </location>
</feature>
<dbReference type="Gene3D" id="2.60.120.260">
    <property type="entry name" value="Galactose-binding domain-like"/>
    <property type="match status" value="1"/>
</dbReference>
<keyword evidence="4 5" id="KW-0408">Iron</keyword>
<evidence type="ECO:0000313" key="10">
    <source>
        <dbReference type="EMBL" id="MCW1921056.1"/>
    </source>
</evidence>
<feature type="domain" description="Cytochrome c" evidence="9">
    <location>
        <begin position="1113"/>
        <end position="1233"/>
    </location>
</feature>
<dbReference type="Pfam" id="PF13205">
    <property type="entry name" value="Big_5"/>
    <property type="match status" value="1"/>
</dbReference>
<evidence type="ECO:0000256" key="2">
    <source>
        <dbReference type="ARBA" id="ARBA00022723"/>
    </source>
</evidence>
<dbReference type="CDD" id="cd00146">
    <property type="entry name" value="PKD"/>
    <property type="match status" value="1"/>
</dbReference>
<comment type="caution">
    <text evidence="10">The sequence shown here is derived from an EMBL/GenBank/DDBJ whole genome shotgun (WGS) entry which is preliminary data.</text>
</comment>
<dbReference type="Gene3D" id="2.60.40.10">
    <property type="entry name" value="Immunoglobulins"/>
    <property type="match status" value="1"/>
</dbReference>
<dbReference type="PANTHER" id="PTHR47197:SF3">
    <property type="entry name" value="DIHYDRO-HEME D1 DEHYDROGENASE"/>
    <property type="match status" value="1"/>
</dbReference>
<evidence type="ECO:0000259" key="8">
    <source>
        <dbReference type="PROSITE" id="PS50093"/>
    </source>
</evidence>
<dbReference type="PROSITE" id="PS50093">
    <property type="entry name" value="PKD"/>
    <property type="match status" value="1"/>
</dbReference>
<dbReference type="SUPFAM" id="SSF46626">
    <property type="entry name" value="Cytochrome c"/>
    <property type="match status" value="2"/>
</dbReference>
<feature type="compositionally biased region" description="Polar residues" evidence="6">
    <location>
        <begin position="1889"/>
        <end position="1898"/>
    </location>
</feature>
<dbReference type="Gene3D" id="2.60.40.1220">
    <property type="match status" value="1"/>
</dbReference>
<dbReference type="Proteomes" id="UP001320876">
    <property type="component" value="Unassembled WGS sequence"/>
</dbReference>
<dbReference type="InterPro" id="IPR014755">
    <property type="entry name" value="Cu-Rt/internalin_Ig-like"/>
</dbReference>
<evidence type="ECO:0000256" key="4">
    <source>
        <dbReference type="ARBA" id="ARBA00023004"/>
    </source>
</evidence>